<name>A0A316YZG6_9BASI</name>
<dbReference type="RefSeq" id="XP_025380631.1">
    <property type="nucleotide sequence ID" value="XM_025520505.1"/>
</dbReference>
<evidence type="ECO:0000313" key="2">
    <source>
        <dbReference type="EMBL" id="PWN93433.1"/>
    </source>
</evidence>
<accession>A0A316YZG6</accession>
<dbReference type="AlphaFoldDB" id="A0A316YZG6"/>
<organism evidence="2 3">
    <name type="scientific">Acaromyces ingoldii</name>
    <dbReference type="NCBI Taxonomy" id="215250"/>
    <lineage>
        <taxon>Eukaryota</taxon>
        <taxon>Fungi</taxon>
        <taxon>Dikarya</taxon>
        <taxon>Basidiomycota</taxon>
        <taxon>Ustilaginomycotina</taxon>
        <taxon>Exobasidiomycetes</taxon>
        <taxon>Exobasidiales</taxon>
        <taxon>Cryptobasidiaceae</taxon>
        <taxon>Acaromyces</taxon>
    </lineage>
</organism>
<dbReference type="GeneID" id="37042421"/>
<gene>
    <name evidence="2" type="ORF">FA10DRAFT_264086</name>
</gene>
<evidence type="ECO:0000313" key="3">
    <source>
        <dbReference type="Proteomes" id="UP000245768"/>
    </source>
</evidence>
<reference evidence="2 3" key="1">
    <citation type="journal article" date="2018" name="Mol. Biol. Evol.">
        <title>Broad Genomic Sampling Reveals a Smut Pathogenic Ancestry of the Fungal Clade Ustilaginomycotina.</title>
        <authorList>
            <person name="Kijpornyongpan T."/>
            <person name="Mondo S.J."/>
            <person name="Barry K."/>
            <person name="Sandor L."/>
            <person name="Lee J."/>
            <person name="Lipzen A."/>
            <person name="Pangilinan J."/>
            <person name="LaButti K."/>
            <person name="Hainaut M."/>
            <person name="Henrissat B."/>
            <person name="Grigoriev I.V."/>
            <person name="Spatafora J.W."/>
            <person name="Aime M.C."/>
        </authorList>
    </citation>
    <scope>NUCLEOTIDE SEQUENCE [LARGE SCALE GENOMIC DNA]</scope>
    <source>
        <strain evidence="2 3">MCA 4198</strain>
    </source>
</reference>
<feature type="compositionally biased region" description="Acidic residues" evidence="1">
    <location>
        <begin position="193"/>
        <end position="208"/>
    </location>
</feature>
<sequence>MMPLPPELVLDILALSAWSASTRHARNVCLVCRAAHRRCGPSLFRVVALRNRQQLRALLEAWQAAEDGKLQQHRRLRTDAVEFVYLNNNRQEIDAEDLDMDLVGGSDTASAADTAAIGSAAEARADRVLKLLSGARVLHVEEFWSVNYPWDSQSERPIVAYPLASIVQHVRDQWSAFPGSDSIPQRGRVQAGDEQEEEGDTEERFNDDEERRDRHLIKEHDGGQHGLCNQLNRNRHAHFCLHRSPRAAPEEVTITAMAMKPGDLSPFHRRIAAPHAGRVPPDWPDWASPWTRLRTLTLNFPNMDRALVAALRDLPRLRHLKLSRPFSQLGSKTRLVEAVRALLGLDDKHDAALDRGRVTLESLVIEAGPYMDAESVRSLTALAASPETDGRFLYLSASNRAASSATKTTASISTLQLGGEALPTNNSSSSSSSSSSSKAAIDWVVSSEERAFESFCNHVQRGAGAAPLWSLARAG</sequence>
<evidence type="ECO:0000256" key="1">
    <source>
        <dbReference type="SAM" id="MobiDB-lite"/>
    </source>
</evidence>
<protein>
    <submittedName>
        <fullName evidence="2">Uncharacterized protein</fullName>
    </submittedName>
</protein>
<feature type="region of interest" description="Disordered" evidence="1">
    <location>
        <begin position="176"/>
        <end position="211"/>
    </location>
</feature>
<dbReference type="OrthoDB" id="3362365at2759"/>
<proteinExistence type="predicted"/>
<dbReference type="EMBL" id="KZ819634">
    <property type="protein sequence ID" value="PWN93433.1"/>
    <property type="molecule type" value="Genomic_DNA"/>
</dbReference>
<dbReference type="InParanoid" id="A0A316YZG6"/>
<dbReference type="Proteomes" id="UP000245768">
    <property type="component" value="Unassembled WGS sequence"/>
</dbReference>
<keyword evidence="3" id="KW-1185">Reference proteome</keyword>